<dbReference type="EMBL" id="AP026073">
    <property type="protein sequence ID" value="BDM70553.1"/>
    <property type="molecule type" value="Genomic_DNA"/>
</dbReference>
<protein>
    <submittedName>
        <fullName evidence="3">Stress protein</fullName>
    </submittedName>
</protein>
<name>A0ABM7ZW36_STRNI</name>
<organism evidence="3 4">
    <name type="scientific">Streptomyces nigrescens</name>
    <dbReference type="NCBI Taxonomy" id="1920"/>
    <lineage>
        <taxon>Bacteria</taxon>
        <taxon>Bacillati</taxon>
        <taxon>Actinomycetota</taxon>
        <taxon>Actinomycetes</taxon>
        <taxon>Kitasatosporales</taxon>
        <taxon>Streptomycetaceae</taxon>
        <taxon>Streptomyces</taxon>
    </lineage>
</organism>
<accession>A0ABM7ZW36</accession>
<dbReference type="PANTHER" id="PTHR32097">
    <property type="entry name" value="CAMP-BINDING PROTEIN 1-RELATED"/>
    <property type="match status" value="1"/>
</dbReference>
<proteinExistence type="inferred from homology"/>
<keyword evidence="4" id="KW-1185">Reference proteome</keyword>
<evidence type="ECO:0000256" key="1">
    <source>
        <dbReference type="ARBA" id="ARBA00008775"/>
    </source>
</evidence>
<comment type="similarity">
    <text evidence="1">Belongs to the CAPAB/TerDEXZ family.</text>
</comment>
<dbReference type="InterPro" id="IPR003325">
    <property type="entry name" value="TerD"/>
</dbReference>
<reference evidence="3" key="1">
    <citation type="submission" date="2022-06" db="EMBL/GenBank/DDBJ databases">
        <title>Complete genome sequence of Streptomyces nigrescens HEK616.</title>
        <authorList>
            <person name="Asamizu S."/>
            <person name="Onaka H."/>
        </authorList>
    </citation>
    <scope>NUCLEOTIDE SEQUENCE</scope>
    <source>
        <strain evidence="3">HEK616</strain>
    </source>
</reference>
<dbReference type="Proteomes" id="UP001059597">
    <property type="component" value="Chromosome"/>
</dbReference>
<feature type="domain" description="TerD" evidence="2">
    <location>
        <begin position="1"/>
        <end position="176"/>
    </location>
</feature>
<evidence type="ECO:0000313" key="4">
    <source>
        <dbReference type="Proteomes" id="UP001059597"/>
    </source>
</evidence>
<sequence>MTITLTKDMGAADLDNVSKMTIGAAWDTSTGGSGRLLGAIKKRIGTDLDVVAVAMQGPDPVRMCGLDNLDPFGNGSMVHSGDNHTGHGEGDDETIDVVFANVPPNVTGIVFIVAAFKRGSAFGNAQNVSFNVYDSSDGVPGKVADIWPSLMSRGNACAVAKAERAGNSWTLEVVNKMGTVTQGDQFSLMRFAISQ</sequence>
<dbReference type="CDD" id="cd06974">
    <property type="entry name" value="TerD_like"/>
    <property type="match status" value="1"/>
</dbReference>
<dbReference type="Pfam" id="PF02342">
    <property type="entry name" value="TerD"/>
    <property type="match status" value="1"/>
</dbReference>
<dbReference type="Gene3D" id="2.60.60.30">
    <property type="entry name" value="sav2460 like domains"/>
    <property type="match status" value="1"/>
</dbReference>
<dbReference type="RefSeq" id="WP_261954279.1">
    <property type="nucleotide sequence ID" value="NZ_AP026073.1"/>
</dbReference>
<evidence type="ECO:0000259" key="2">
    <source>
        <dbReference type="Pfam" id="PF02342"/>
    </source>
</evidence>
<evidence type="ECO:0000313" key="3">
    <source>
        <dbReference type="EMBL" id="BDM70553.1"/>
    </source>
</evidence>
<dbReference type="PANTHER" id="PTHR32097:SF4">
    <property type="entry name" value="GENERAL STRESS PROTEIN 16U"/>
    <property type="match status" value="1"/>
</dbReference>
<gene>
    <name evidence="3" type="ORF">HEK616_40400</name>
</gene>
<dbReference type="InterPro" id="IPR051324">
    <property type="entry name" value="Stress/Tellurium_Resist"/>
</dbReference>